<organism evidence="1 2">
    <name type="scientific">Urechidicola vernalis</name>
    <dbReference type="NCBI Taxonomy" id="3075600"/>
    <lineage>
        <taxon>Bacteria</taxon>
        <taxon>Pseudomonadati</taxon>
        <taxon>Bacteroidota</taxon>
        <taxon>Flavobacteriia</taxon>
        <taxon>Flavobacteriales</taxon>
        <taxon>Flavobacteriaceae</taxon>
        <taxon>Urechidicola</taxon>
    </lineage>
</organism>
<proteinExistence type="predicted"/>
<dbReference type="InterPro" id="IPR014721">
    <property type="entry name" value="Ribsml_uS5_D2-typ_fold_subgr"/>
</dbReference>
<dbReference type="GO" id="GO:0016301">
    <property type="term" value="F:kinase activity"/>
    <property type="evidence" value="ECO:0007669"/>
    <property type="project" value="UniProtKB-KW"/>
</dbReference>
<dbReference type="SUPFAM" id="SSF54211">
    <property type="entry name" value="Ribosomal protein S5 domain 2-like"/>
    <property type="match status" value="1"/>
</dbReference>
<gene>
    <name evidence="1" type="ORF">RM519_08155</name>
</gene>
<evidence type="ECO:0000313" key="2">
    <source>
        <dbReference type="Proteomes" id="UP001252186"/>
    </source>
</evidence>
<keyword evidence="2" id="KW-1185">Reference proteome</keyword>
<evidence type="ECO:0000313" key="1">
    <source>
        <dbReference type="EMBL" id="MDT0553213.1"/>
    </source>
</evidence>
<dbReference type="InterPro" id="IPR047765">
    <property type="entry name" value="GHMP_GYDIA-like"/>
</dbReference>
<reference evidence="1 2" key="1">
    <citation type="submission" date="2023-09" db="EMBL/GenBank/DDBJ databases">
        <authorList>
            <person name="Rey-Velasco X."/>
        </authorList>
    </citation>
    <scope>NUCLEOTIDE SEQUENCE [LARGE SCALE GENOMIC DNA]</scope>
    <source>
        <strain evidence="1 2">P050</strain>
    </source>
</reference>
<dbReference type="EMBL" id="JAVRHV010000003">
    <property type="protein sequence ID" value="MDT0553213.1"/>
    <property type="molecule type" value="Genomic_DNA"/>
</dbReference>
<dbReference type="NCBIfam" id="NF040656">
    <property type="entry name" value="GHMP_GYDIA"/>
    <property type="match status" value="1"/>
</dbReference>
<dbReference type="Gene3D" id="3.30.230.10">
    <property type="match status" value="1"/>
</dbReference>
<protein>
    <submittedName>
        <fullName evidence="1">GYDIA family GHMP kinase</fullName>
    </submittedName>
</protein>
<dbReference type="Proteomes" id="UP001252186">
    <property type="component" value="Unassembled WGS sequence"/>
</dbReference>
<dbReference type="InterPro" id="IPR020568">
    <property type="entry name" value="Ribosomal_Su5_D2-typ_SF"/>
</dbReference>
<keyword evidence="1" id="KW-0808">Transferase</keyword>
<name>A0ABU2Y841_9FLAO</name>
<comment type="caution">
    <text evidence="1">The sequence shown here is derived from an EMBL/GenBank/DDBJ whole genome shotgun (WGS) entry which is preliminary data.</text>
</comment>
<accession>A0ABU2Y841</accession>
<sequence length="309" mass="35145">MKKYYSNGKLLLSAEYLVLDGAVALAIPTKYGQDLVVEPIKEPVLVWESYDVDENCWFQAEFRLPDLRIINEAFDANFEDSKESIAQTLHRILLASREMNPKFLNETGGLLVKTNLSFPRDWGLGTSSTLINNIAQWADVNAFLLLQKSFGGSGYDIACAQNDSPITYQILNDNYKVVPLDFKPPFADKLFFVHLNQKQDSKKGIKRYRERNGLESNAFDMINEITEQMIHCNQLKRFEDLIVRHEELISEIIQNKPIKEIVFGDYFGAIKSLGAWGGDFVLATGNDSTPAYFKSKGFETVIPYNDMIL</sequence>
<keyword evidence="1" id="KW-0418">Kinase</keyword>
<dbReference type="RefSeq" id="WP_311593203.1">
    <property type="nucleotide sequence ID" value="NZ_JAVRHV010000003.1"/>
</dbReference>